<dbReference type="EMBL" id="JARZHI010000082">
    <property type="protein sequence ID" value="MDI1436455.1"/>
    <property type="molecule type" value="Genomic_DNA"/>
</dbReference>
<dbReference type="RefSeq" id="WP_136971173.1">
    <property type="nucleotide sequence ID" value="NZ_JARZHI010000082.1"/>
</dbReference>
<accession>A0ABT6P768</accession>
<dbReference type="InterPro" id="IPR025361">
    <property type="entry name" value="DUF4265"/>
</dbReference>
<proteinExistence type="predicted"/>
<name>A0ABT6P768_9BACT</name>
<sequence length="148" mass="16525">MNDQQLPEHVKILFDVESEDGTVDLESLWAIPVSNGYRIDNIPFYARGVACNDIVAATPDEGGMLRFSGLVTASGHSTVRLWFEDEADVPVVREQLRQMGCESELDLPRLVAVDIPPAVSYKDVRKFLEQQEAARVFEYEEGCLGHAL</sequence>
<reference evidence="1 2" key="1">
    <citation type="submission" date="2023-04" db="EMBL/GenBank/DDBJ databases">
        <title>The genome sequence of Polyangium sorediatum DSM14670.</title>
        <authorList>
            <person name="Zhang X."/>
        </authorList>
    </citation>
    <scope>NUCLEOTIDE SEQUENCE [LARGE SCALE GENOMIC DNA]</scope>
    <source>
        <strain evidence="1 2">DSM 14670</strain>
    </source>
</reference>
<dbReference type="Proteomes" id="UP001160301">
    <property type="component" value="Unassembled WGS sequence"/>
</dbReference>
<dbReference type="Pfam" id="PF14085">
    <property type="entry name" value="DUF4265"/>
    <property type="match status" value="1"/>
</dbReference>
<organism evidence="1 2">
    <name type="scientific">Polyangium sorediatum</name>
    <dbReference type="NCBI Taxonomy" id="889274"/>
    <lineage>
        <taxon>Bacteria</taxon>
        <taxon>Pseudomonadati</taxon>
        <taxon>Myxococcota</taxon>
        <taxon>Polyangia</taxon>
        <taxon>Polyangiales</taxon>
        <taxon>Polyangiaceae</taxon>
        <taxon>Polyangium</taxon>
    </lineage>
</organism>
<evidence type="ECO:0000313" key="2">
    <source>
        <dbReference type="Proteomes" id="UP001160301"/>
    </source>
</evidence>
<gene>
    <name evidence="1" type="ORF">QHF89_43520</name>
</gene>
<evidence type="ECO:0000313" key="1">
    <source>
        <dbReference type="EMBL" id="MDI1436455.1"/>
    </source>
</evidence>
<keyword evidence="2" id="KW-1185">Reference proteome</keyword>
<comment type="caution">
    <text evidence="1">The sequence shown here is derived from an EMBL/GenBank/DDBJ whole genome shotgun (WGS) entry which is preliminary data.</text>
</comment>
<protein>
    <submittedName>
        <fullName evidence="1">DUF4265 domain-containing protein</fullName>
    </submittedName>
</protein>